<accession>A0ABQ7Z3J0</accession>
<evidence type="ECO:0000313" key="2">
    <source>
        <dbReference type="Proteomes" id="UP000824890"/>
    </source>
</evidence>
<evidence type="ECO:0000313" key="1">
    <source>
        <dbReference type="EMBL" id="KAH0874708.1"/>
    </source>
</evidence>
<proteinExistence type="predicted"/>
<comment type="caution">
    <text evidence="1">The sequence shown here is derived from an EMBL/GenBank/DDBJ whole genome shotgun (WGS) entry which is preliminary data.</text>
</comment>
<dbReference type="Proteomes" id="UP000824890">
    <property type="component" value="Unassembled WGS sequence"/>
</dbReference>
<keyword evidence="2" id="KW-1185">Reference proteome</keyword>
<protein>
    <submittedName>
        <fullName evidence="1">Uncharacterized protein</fullName>
    </submittedName>
</protein>
<gene>
    <name evidence="1" type="ORF">HID58_072070</name>
</gene>
<sequence>MTMNKVDPVVGSRSIILDALSLSVEIIFVSLNPWTKSLKNKADEAVVVGLAVFLAMDAVSLDDRVCGFDEKPEKRVIYIGEVRMKLDLIGFETSMPTIGFGSRNNMLDGFSVVPSSDLPQTTYVSWSLLILVLREKANQSRLPIEMEKIEINQGSQSRWRRLMILRKPATGFSTTKSTSFTDFQQQKVPSITLYDYSLSPKMHIMNWSCCFPLCVQLANSSLIQCDRQMGHSRANVIVLATSEKLLSVSIFYIANAVFVLARWR</sequence>
<name>A0ABQ7Z3J0_BRANA</name>
<organism evidence="1 2">
    <name type="scientific">Brassica napus</name>
    <name type="common">Rape</name>
    <dbReference type="NCBI Taxonomy" id="3708"/>
    <lineage>
        <taxon>Eukaryota</taxon>
        <taxon>Viridiplantae</taxon>
        <taxon>Streptophyta</taxon>
        <taxon>Embryophyta</taxon>
        <taxon>Tracheophyta</taxon>
        <taxon>Spermatophyta</taxon>
        <taxon>Magnoliopsida</taxon>
        <taxon>eudicotyledons</taxon>
        <taxon>Gunneridae</taxon>
        <taxon>Pentapetalae</taxon>
        <taxon>rosids</taxon>
        <taxon>malvids</taxon>
        <taxon>Brassicales</taxon>
        <taxon>Brassicaceae</taxon>
        <taxon>Brassiceae</taxon>
        <taxon>Brassica</taxon>
    </lineage>
</organism>
<reference evidence="1 2" key="1">
    <citation type="submission" date="2021-05" db="EMBL/GenBank/DDBJ databases">
        <title>Genome Assembly of Synthetic Allotetraploid Brassica napus Reveals Homoeologous Exchanges between Subgenomes.</title>
        <authorList>
            <person name="Davis J.T."/>
        </authorList>
    </citation>
    <scope>NUCLEOTIDE SEQUENCE [LARGE SCALE GENOMIC DNA]</scope>
    <source>
        <strain evidence="2">cv. Da-Ae</strain>
        <tissue evidence="1">Seedling</tissue>
    </source>
</reference>
<dbReference type="EMBL" id="JAGKQM010000016">
    <property type="protein sequence ID" value="KAH0874708.1"/>
    <property type="molecule type" value="Genomic_DNA"/>
</dbReference>